<dbReference type="EMBL" id="JAPUUL010000569">
    <property type="protein sequence ID" value="KAJ8130148.1"/>
    <property type="molecule type" value="Genomic_DNA"/>
</dbReference>
<evidence type="ECO:0000313" key="2">
    <source>
        <dbReference type="Proteomes" id="UP001153332"/>
    </source>
</evidence>
<comment type="caution">
    <text evidence="1">The sequence shown here is derived from an EMBL/GenBank/DDBJ whole genome shotgun (WGS) entry which is preliminary data.</text>
</comment>
<evidence type="ECO:0000313" key="1">
    <source>
        <dbReference type="EMBL" id="KAJ8130148.1"/>
    </source>
</evidence>
<name>A0ACC2JSH0_9PEZI</name>
<proteinExistence type="predicted"/>
<accession>A0ACC2JSH0</accession>
<protein>
    <submittedName>
        <fullName evidence="1">Uncharacterized protein</fullName>
    </submittedName>
</protein>
<sequence>MPTEVFRFMDLPPEIRDQIYEVILCTWPPSKPELDEKKHILAIYMGRVYYRPKIDLGIALANHQLCHDAFNVMMKQNLFVRVSIELLNLGFPQFNVPIVALGSRVVNSFKGHVMSHSIRLRLSQRYPIEHILILWRDLDCFCQELAESNILFKQAKHTITITNPFVNTSTPHYLNLRNQASSTLDYTRSEELLFFSRLLQPYRKRLRGFTSFKVMGNVDPTLAEATMQEVSQGPPNDPKGLLRDILQRKELGQKYFDEGNINMASNTWCKASEKLFMLTTSDIWQKMKAKTEADWSNRLTEVYFQLRSGWFRSIVRAMDQQKGGEPGYDLYVDIYARVLERQIKEETYGSASDKFETSWQPTPAQEAERHYLCAMGYRIARVHINDAERYINIAAESLPDDRAIQQEKENIAIWRAEMGISS</sequence>
<gene>
    <name evidence="1" type="ORF">O1611_g3482</name>
</gene>
<reference evidence="1" key="1">
    <citation type="submission" date="2022-12" db="EMBL/GenBank/DDBJ databases">
        <title>Genome Sequence of Lasiodiplodia mahajangana.</title>
        <authorList>
            <person name="Buettner E."/>
        </authorList>
    </citation>
    <scope>NUCLEOTIDE SEQUENCE</scope>
    <source>
        <strain evidence="1">VT137</strain>
    </source>
</reference>
<dbReference type="Proteomes" id="UP001153332">
    <property type="component" value="Unassembled WGS sequence"/>
</dbReference>
<keyword evidence="2" id="KW-1185">Reference proteome</keyword>
<organism evidence="1 2">
    <name type="scientific">Lasiodiplodia mahajangana</name>
    <dbReference type="NCBI Taxonomy" id="1108764"/>
    <lineage>
        <taxon>Eukaryota</taxon>
        <taxon>Fungi</taxon>
        <taxon>Dikarya</taxon>
        <taxon>Ascomycota</taxon>
        <taxon>Pezizomycotina</taxon>
        <taxon>Dothideomycetes</taxon>
        <taxon>Dothideomycetes incertae sedis</taxon>
        <taxon>Botryosphaeriales</taxon>
        <taxon>Botryosphaeriaceae</taxon>
        <taxon>Lasiodiplodia</taxon>
    </lineage>
</organism>